<dbReference type="PANTHER" id="PTHR10742">
    <property type="entry name" value="FLAVIN MONOAMINE OXIDASE"/>
    <property type="match status" value="1"/>
</dbReference>
<dbReference type="Proteomes" id="UP000682733">
    <property type="component" value="Unassembled WGS sequence"/>
</dbReference>
<evidence type="ECO:0000313" key="3">
    <source>
        <dbReference type="EMBL" id="CAF1028556.1"/>
    </source>
</evidence>
<dbReference type="Gene3D" id="3.90.660.10">
    <property type="match status" value="1"/>
</dbReference>
<dbReference type="Pfam" id="PF01593">
    <property type="entry name" value="Amino_oxidase"/>
    <property type="match status" value="1"/>
</dbReference>
<dbReference type="SUPFAM" id="SSF51905">
    <property type="entry name" value="FAD/NAD(P)-binding domain"/>
    <property type="match status" value="1"/>
</dbReference>
<dbReference type="Gene3D" id="3.50.50.60">
    <property type="entry name" value="FAD/NAD(P)-binding domain"/>
    <property type="match status" value="1"/>
</dbReference>
<evidence type="ECO:0000313" key="5">
    <source>
        <dbReference type="EMBL" id="CAF3799466.1"/>
    </source>
</evidence>
<protein>
    <recommendedName>
        <fullName evidence="1">Amine oxidase domain-containing protein</fullName>
    </recommendedName>
</protein>
<keyword evidence="6" id="KW-1185">Reference proteome</keyword>
<dbReference type="Proteomes" id="UP000677228">
    <property type="component" value="Unassembled WGS sequence"/>
</dbReference>
<dbReference type="EMBL" id="CAJOBA010000437">
    <property type="protein sequence ID" value="CAF3531962.1"/>
    <property type="molecule type" value="Genomic_DNA"/>
</dbReference>
<name>A0A814IU79_9BILA</name>
<dbReference type="SUPFAM" id="SSF54373">
    <property type="entry name" value="FAD-linked reductases, C-terminal domain"/>
    <property type="match status" value="1"/>
</dbReference>
<dbReference type="PANTHER" id="PTHR10742:SF416">
    <property type="entry name" value="SPERMINE OXIDASE"/>
    <property type="match status" value="1"/>
</dbReference>
<reference evidence="3" key="1">
    <citation type="submission" date="2021-02" db="EMBL/GenBank/DDBJ databases">
        <authorList>
            <person name="Nowell W R."/>
        </authorList>
    </citation>
    <scope>NUCLEOTIDE SEQUENCE</scope>
</reference>
<proteinExistence type="predicted"/>
<evidence type="ECO:0000313" key="6">
    <source>
        <dbReference type="Proteomes" id="UP000663829"/>
    </source>
</evidence>
<dbReference type="InterPro" id="IPR036188">
    <property type="entry name" value="FAD/NAD-bd_sf"/>
</dbReference>
<evidence type="ECO:0000313" key="2">
    <source>
        <dbReference type="EMBL" id="CAF0753078.1"/>
    </source>
</evidence>
<dbReference type="AlphaFoldDB" id="A0A814IU79"/>
<dbReference type="GO" id="GO:0046592">
    <property type="term" value="F:polyamine oxidase activity"/>
    <property type="evidence" value="ECO:0007669"/>
    <property type="project" value="TreeGrafter"/>
</dbReference>
<feature type="domain" description="Amine oxidase" evidence="1">
    <location>
        <begin position="16"/>
        <end position="468"/>
    </location>
</feature>
<evidence type="ECO:0000313" key="4">
    <source>
        <dbReference type="EMBL" id="CAF3531962.1"/>
    </source>
</evidence>
<organism evidence="3 6">
    <name type="scientific">Didymodactylos carnosus</name>
    <dbReference type="NCBI Taxonomy" id="1234261"/>
    <lineage>
        <taxon>Eukaryota</taxon>
        <taxon>Metazoa</taxon>
        <taxon>Spiralia</taxon>
        <taxon>Gnathifera</taxon>
        <taxon>Rotifera</taxon>
        <taxon>Eurotatoria</taxon>
        <taxon>Bdelloidea</taxon>
        <taxon>Philodinida</taxon>
        <taxon>Philodinidae</taxon>
        <taxon>Didymodactylos</taxon>
    </lineage>
</organism>
<dbReference type="Proteomes" id="UP000663829">
    <property type="component" value="Unassembled WGS sequence"/>
</dbReference>
<dbReference type="OrthoDB" id="5046242at2759"/>
<evidence type="ECO:0000259" key="1">
    <source>
        <dbReference type="Pfam" id="PF01593"/>
    </source>
</evidence>
<dbReference type="EMBL" id="CAJNOQ010003766">
    <property type="protein sequence ID" value="CAF1028556.1"/>
    <property type="molecule type" value="Genomic_DNA"/>
</dbReference>
<dbReference type="InterPro" id="IPR050281">
    <property type="entry name" value="Flavin_monoamine_oxidase"/>
</dbReference>
<dbReference type="EMBL" id="CAJNOK010000437">
    <property type="protein sequence ID" value="CAF0753078.1"/>
    <property type="molecule type" value="Genomic_DNA"/>
</dbReference>
<dbReference type="Proteomes" id="UP000681722">
    <property type="component" value="Unassembled WGS sequence"/>
</dbReference>
<dbReference type="EMBL" id="CAJOBC010003765">
    <property type="protein sequence ID" value="CAF3799466.1"/>
    <property type="molecule type" value="Genomic_DNA"/>
</dbReference>
<accession>A0A814IU79</accession>
<sequence length="474" mass="54552">MTNFHKYQVVIIGAGVAGLTCAKHLIDNGIDDFIILEADEQIGGRIKTLILEDHVFDLGAQWIYGKTSNPIYDLAEDNNLIDDVDTDSDEKDDYFHDQDGESIDEDLVDEIQNAYDEIIDKVNSYPVKHYPDLSLGEFICAEVDNYLVKHRDDINRSKQVFDWLMKEEQANIGCNRLTDVSIQGWNAYEEFDDKQEINLKYGYSQLLTILMKSIPYDKVKLNTIVKRIEIGENDDEYVEVETIDSNNEIVSEHYHSKYVVCTMSLGVLKQTINQLFHPPLPQAKRTAIQKLGFGTVDKIFLVFEKSFWDADYNSFQLLWDNSISWTLKVLQNTKFNVSMIIFDVARKQSNVLVTFMSGETAKYVENMPDDLLAYAFQELLSRFFTDLQVPVPIKIIRSQWNNDHYIQGSHTFIKIGSTTNDIKSYAFPVLDKKNSPLILFAGEGTHEKYYSTTHGAYLSGIREAQRIIEDFTNY</sequence>
<gene>
    <name evidence="3" type="ORF">GPM918_LOCUS15157</name>
    <name evidence="2" type="ORF">OVA965_LOCUS2125</name>
    <name evidence="5" type="ORF">SRO942_LOCUS15153</name>
    <name evidence="4" type="ORF">TMI583_LOCUS2125</name>
</gene>
<dbReference type="InterPro" id="IPR002937">
    <property type="entry name" value="Amino_oxidase"/>
</dbReference>
<comment type="caution">
    <text evidence="3">The sequence shown here is derived from an EMBL/GenBank/DDBJ whole genome shotgun (WGS) entry which is preliminary data.</text>
</comment>